<accession>A0A1M6IMZ5</accession>
<dbReference type="FunFam" id="3.30.70.270:FF:000001">
    <property type="entry name" value="Diguanylate cyclase domain protein"/>
    <property type="match status" value="1"/>
</dbReference>
<feature type="domain" description="GGDEF" evidence="4">
    <location>
        <begin position="76"/>
        <end position="210"/>
    </location>
</feature>
<dbReference type="STRING" id="1122189.SAMN02745165_02176"/>
<comment type="catalytic activity">
    <reaction evidence="2">
        <text>2 GTP = 3',3'-c-di-GMP + 2 diphosphate</text>
        <dbReference type="Rhea" id="RHEA:24898"/>
        <dbReference type="ChEBI" id="CHEBI:33019"/>
        <dbReference type="ChEBI" id="CHEBI:37565"/>
        <dbReference type="ChEBI" id="CHEBI:58805"/>
        <dbReference type="EC" id="2.7.7.65"/>
    </reaction>
</comment>
<dbReference type="GO" id="GO:0052621">
    <property type="term" value="F:diguanylate cyclase activity"/>
    <property type="evidence" value="ECO:0007669"/>
    <property type="project" value="UniProtKB-EC"/>
</dbReference>
<dbReference type="CDD" id="cd01949">
    <property type="entry name" value="GGDEF"/>
    <property type="match status" value="1"/>
</dbReference>
<dbReference type="InterPro" id="IPR000160">
    <property type="entry name" value="GGDEF_dom"/>
</dbReference>
<dbReference type="RefSeq" id="WP_072908753.1">
    <property type="nucleotide sequence ID" value="NZ_FQZT01000007.1"/>
</dbReference>
<dbReference type="PROSITE" id="PS50887">
    <property type="entry name" value="GGDEF"/>
    <property type="match status" value="1"/>
</dbReference>
<sequence>MTVDSTSKPDPPESDSPDCPVGEEDCFVIDELAAIRQELAELSQAVLTDQLTGLANYRHFCVQMEQEMERTQRSGQPTSLIMLDIDFFKKVNDRWGHEVGNQALIHIAGLMQQTVRRLDIPCRYGGEEFAIILPNTPLAAAIPVAERLRAVIEETPLQLEQQSLSLTASLGIGTYLLGEEVSIEELVQRADHYLYQAKQEGRNQVRHAELPKVDLVSSDEKAALFDLFGKPTEGEDDG</sequence>
<dbReference type="PANTHER" id="PTHR45138:SF9">
    <property type="entry name" value="DIGUANYLATE CYCLASE DGCM-RELATED"/>
    <property type="match status" value="1"/>
</dbReference>
<dbReference type="InterPro" id="IPR043128">
    <property type="entry name" value="Rev_trsase/Diguanyl_cyclase"/>
</dbReference>
<evidence type="ECO:0000256" key="1">
    <source>
        <dbReference type="ARBA" id="ARBA00012528"/>
    </source>
</evidence>
<evidence type="ECO:0000313" key="5">
    <source>
        <dbReference type="EMBL" id="SHJ35778.1"/>
    </source>
</evidence>
<dbReference type="InterPro" id="IPR050469">
    <property type="entry name" value="Diguanylate_Cyclase"/>
</dbReference>
<evidence type="ECO:0000256" key="3">
    <source>
        <dbReference type="SAM" id="MobiDB-lite"/>
    </source>
</evidence>
<organism evidence="5 6">
    <name type="scientific">Malonomonas rubra DSM 5091</name>
    <dbReference type="NCBI Taxonomy" id="1122189"/>
    <lineage>
        <taxon>Bacteria</taxon>
        <taxon>Pseudomonadati</taxon>
        <taxon>Thermodesulfobacteriota</taxon>
        <taxon>Desulfuromonadia</taxon>
        <taxon>Desulfuromonadales</taxon>
        <taxon>Geopsychrobacteraceae</taxon>
        <taxon>Malonomonas</taxon>
    </lineage>
</organism>
<dbReference type="InterPro" id="IPR029787">
    <property type="entry name" value="Nucleotide_cyclase"/>
</dbReference>
<name>A0A1M6IMZ5_MALRU</name>
<dbReference type="EC" id="2.7.7.65" evidence="1"/>
<protein>
    <recommendedName>
        <fullName evidence="1">diguanylate cyclase</fullName>
        <ecNumber evidence="1">2.7.7.65</ecNumber>
    </recommendedName>
</protein>
<gene>
    <name evidence="5" type="ORF">SAMN02745165_02176</name>
</gene>
<proteinExistence type="predicted"/>
<reference evidence="5 6" key="1">
    <citation type="submission" date="2016-11" db="EMBL/GenBank/DDBJ databases">
        <authorList>
            <person name="Jaros S."/>
            <person name="Januszkiewicz K."/>
            <person name="Wedrychowicz H."/>
        </authorList>
    </citation>
    <scope>NUCLEOTIDE SEQUENCE [LARGE SCALE GENOMIC DNA]</scope>
    <source>
        <strain evidence="5 6">DSM 5091</strain>
    </source>
</reference>
<feature type="region of interest" description="Disordered" evidence="3">
    <location>
        <begin position="1"/>
        <end position="21"/>
    </location>
</feature>
<dbReference type="AlphaFoldDB" id="A0A1M6IMZ5"/>
<dbReference type="SUPFAM" id="SSF55073">
    <property type="entry name" value="Nucleotide cyclase"/>
    <property type="match status" value="1"/>
</dbReference>
<evidence type="ECO:0000256" key="2">
    <source>
        <dbReference type="ARBA" id="ARBA00034247"/>
    </source>
</evidence>
<dbReference type="SMART" id="SM00267">
    <property type="entry name" value="GGDEF"/>
    <property type="match status" value="1"/>
</dbReference>
<dbReference type="Gene3D" id="3.30.70.270">
    <property type="match status" value="1"/>
</dbReference>
<evidence type="ECO:0000259" key="4">
    <source>
        <dbReference type="PROSITE" id="PS50887"/>
    </source>
</evidence>
<dbReference type="Pfam" id="PF00990">
    <property type="entry name" value="GGDEF"/>
    <property type="match status" value="1"/>
</dbReference>
<dbReference type="NCBIfam" id="TIGR00254">
    <property type="entry name" value="GGDEF"/>
    <property type="match status" value="1"/>
</dbReference>
<dbReference type="Proteomes" id="UP000184171">
    <property type="component" value="Unassembled WGS sequence"/>
</dbReference>
<evidence type="ECO:0000313" key="6">
    <source>
        <dbReference type="Proteomes" id="UP000184171"/>
    </source>
</evidence>
<keyword evidence="6" id="KW-1185">Reference proteome</keyword>
<dbReference type="EMBL" id="FQZT01000007">
    <property type="protein sequence ID" value="SHJ35778.1"/>
    <property type="molecule type" value="Genomic_DNA"/>
</dbReference>
<feature type="compositionally biased region" description="Acidic residues" evidence="3">
    <location>
        <begin position="12"/>
        <end position="21"/>
    </location>
</feature>
<dbReference type="PANTHER" id="PTHR45138">
    <property type="entry name" value="REGULATORY COMPONENTS OF SENSORY TRANSDUCTION SYSTEM"/>
    <property type="match status" value="1"/>
</dbReference>
<dbReference type="OrthoDB" id="9812034at2"/>